<sequence>MQGGEYDKTRWFDLIKHGRVEDVASELERFPKNFLLALTDNSQSRHTCLFHAIQSENAERGNQLVELLLREGADCNYKDMLQQTALFYASRYGRDRQVEMLLNAGSDPNQRDAYGQTALYYASREGHCSTINILISRGSEVNSVDNQGQTAIFYSSREGKFEASRTLAENGANVNYLDKTKNTPLTWARRSNNQQLVEYLISKGAIDRSSKAKKEDGGKKKEEKRKSEKKLKCQLMIVNDKGEERPATQEELAEFENNFPDIAKYWKNPETLKDLETMDPDIVDKLKPWEKPGKKLINVLWRTNHSWIFHEPVDPMKLNLPDYFDVVKNPMDFGTIKKKLNNNVYTSGEEFIKDLELVFYNCRLFNPPESDVIKMCNQVQSVYQTQLQQLGLEKYKQQ</sequence>
<feature type="repeat" description="ANK" evidence="4">
    <location>
        <begin position="114"/>
        <end position="146"/>
    </location>
</feature>
<dbReference type="InterPro" id="IPR002110">
    <property type="entry name" value="Ankyrin_rpt"/>
</dbReference>
<feature type="repeat" description="ANK" evidence="4">
    <location>
        <begin position="147"/>
        <end position="179"/>
    </location>
</feature>
<dbReference type="InterPro" id="IPR050776">
    <property type="entry name" value="Ank_Repeat/CDKN_Inhibitor"/>
</dbReference>
<evidence type="ECO:0000256" key="5">
    <source>
        <dbReference type="PROSITE-ProRule" id="PRU00035"/>
    </source>
</evidence>
<dbReference type="SMART" id="SM00248">
    <property type="entry name" value="ANK"/>
    <property type="match status" value="5"/>
</dbReference>
<evidence type="ECO:0000313" key="8">
    <source>
        <dbReference type="Proteomes" id="UP001162131"/>
    </source>
</evidence>
<dbReference type="Gene3D" id="1.20.920.10">
    <property type="entry name" value="Bromodomain-like"/>
    <property type="match status" value="1"/>
</dbReference>
<dbReference type="InterPro" id="IPR036427">
    <property type="entry name" value="Bromodomain-like_sf"/>
</dbReference>
<reference evidence="7" key="1">
    <citation type="submission" date="2021-09" db="EMBL/GenBank/DDBJ databases">
        <authorList>
            <consortium name="AG Swart"/>
            <person name="Singh M."/>
            <person name="Singh A."/>
            <person name="Seah K."/>
            <person name="Emmerich C."/>
        </authorList>
    </citation>
    <scope>NUCLEOTIDE SEQUENCE</scope>
    <source>
        <strain evidence="7">ATCC30299</strain>
    </source>
</reference>
<keyword evidence="1" id="KW-0677">Repeat</keyword>
<dbReference type="PROSITE" id="PS50297">
    <property type="entry name" value="ANK_REP_REGION"/>
    <property type="match status" value="2"/>
</dbReference>
<dbReference type="Pfam" id="PF00439">
    <property type="entry name" value="Bromodomain"/>
    <property type="match status" value="1"/>
</dbReference>
<protein>
    <recommendedName>
        <fullName evidence="6">Bromo domain-containing protein</fullName>
    </recommendedName>
</protein>
<dbReference type="SMART" id="SM00297">
    <property type="entry name" value="BROMO"/>
    <property type="match status" value="1"/>
</dbReference>
<dbReference type="InterPro" id="IPR036770">
    <property type="entry name" value="Ankyrin_rpt-contain_sf"/>
</dbReference>
<name>A0AAU9IQS3_9CILI</name>
<organism evidence="7 8">
    <name type="scientific">Blepharisma stoltei</name>
    <dbReference type="NCBI Taxonomy" id="1481888"/>
    <lineage>
        <taxon>Eukaryota</taxon>
        <taxon>Sar</taxon>
        <taxon>Alveolata</taxon>
        <taxon>Ciliophora</taxon>
        <taxon>Postciliodesmatophora</taxon>
        <taxon>Heterotrichea</taxon>
        <taxon>Heterotrichida</taxon>
        <taxon>Blepharismidae</taxon>
        <taxon>Blepharisma</taxon>
    </lineage>
</organism>
<dbReference type="PRINTS" id="PR00503">
    <property type="entry name" value="BROMODOMAIN"/>
</dbReference>
<feature type="repeat" description="ANK" evidence="4">
    <location>
        <begin position="81"/>
        <end position="113"/>
    </location>
</feature>
<comment type="caution">
    <text evidence="7">The sequence shown here is derived from an EMBL/GenBank/DDBJ whole genome shotgun (WGS) entry which is preliminary data.</text>
</comment>
<keyword evidence="8" id="KW-1185">Reference proteome</keyword>
<evidence type="ECO:0000259" key="6">
    <source>
        <dbReference type="PROSITE" id="PS50014"/>
    </source>
</evidence>
<dbReference type="AlphaFoldDB" id="A0AAU9IQS3"/>
<proteinExistence type="predicted"/>
<dbReference type="EMBL" id="CAJZBQ010000015">
    <property type="protein sequence ID" value="CAG9316071.1"/>
    <property type="molecule type" value="Genomic_DNA"/>
</dbReference>
<evidence type="ECO:0000256" key="2">
    <source>
        <dbReference type="ARBA" id="ARBA00023043"/>
    </source>
</evidence>
<dbReference type="InterPro" id="IPR001487">
    <property type="entry name" value="Bromodomain"/>
</dbReference>
<keyword evidence="3 5" id="KW-0103">Bromodomain</keyword>
<dbReference type="PROSITE" id="PS50014">
    <property type="entry name" value="BROMODOMAIN_2"/>
    <property type="match status" value="1"/>
</dbReference>
<dbReference type="PANTHER" id="PTHR24201">
    <property type="entry name" value="ANK_REP_REGION DOMAIN-CONTAINING PROTEIN"/>
    <property type="match status" value="1"/>
</dbReference>
<dbReference type="Pfam" id="PF12796">
    <property type="entry name" value="Ank_2"/>
    <property type="match status" value="2"/>
</dbReference>
<dbReference type="SUPFAM" id="SSF48403">
    <property type="entry name" value="Ankyrin repeat"/>
    <property type="match status" value="1"/>
</dbReference>
<dbReference type="PROSITE" id="PS50088">
    <property type="entry name" value="ANK_REPEAT"/>
    <property type="match status" value="4"/>
</dbReference>
<evidence type="ECO:0000313" key="7">
    <source>
        <dbReference type="EMBL" id="CAG9316071.1"/>
    </source>
</evidence>
<dbReference type="Proteomes" id="UP001162131">
    <property type="component" value="Unassembled WGS sequence"/>
</dbReference>
<dbReference type="InterPro" id="IPR018359">
    <property type="entry name" value="Bromodomain_CS"/>
</dbReference>
<accession>A0AAU9IQS3</accession>
<dbReference type="Gene3D" id="1.25.40.20">
    <property type="entry name" value="Ankyrin repeat-containing domain"/>
    <property type="match status" value="1"/>
</dbReference>
<gene>
    <name evidence="7" type="ORF">BSTOLATCC_MIC15514</name>
</gene>
<feature type="domain" description="Bromo" evidence="6">
    <location>
        <begin position="301"/>
        <end position="373"/>
    </location>
</feature>
<keyword evidence="2 4" id="KW-0040">ANK repeat</keyword>
<dbReference type="SUPFAM" id="SSF47370">
    <property type="entry name" value="Bromodomain"/>
    <property type="match status" value="1"/>
</dbReference>
<evidence type="ECO:0000256" key="1">
    <source>
        <dbReference type="ARBA" id="ARBA00022737"/>
    </source>
</evidence>
<evidence type="ECO:0000256" key="4">
    <source>
        <dbReference type="PROSITE-ProRule" id="PRU00023"/>
    </source>
</evidence>
<evidence type="ECO:0000256" key="3">
    <source>
        <dbReference type="ARBA" id="ARBA00023117"/>
    </source>
</evidence>
<feature type="repeat" description="ANK" evidence="4">
    <location>
        <begin position="44"/>
        <end position="80"/>
    </location>
</feature>
<dbReference type="PROSITE" id="PS00633">
    <property type="entry name" value="BROMODOMAIN_1"/>
    <property type="match status" value="1"/>
</dbReference>